<dbReference type="EMBL" id="BQXS01000101">
    <property type="protein sequence ID" value="GKT27924.1"/>
    <property type="molecule type" value="Genomic_DNA"/>
</dbReference>
<name>A0ABQ5K5R2_9EUKA</name>
<feature type="compositionally biased region" description="Polar residues" evidence="1">
    <location>
        <begin position="441"/>
        <end position="462"/>
    </location>
</feature>
<proteinExistence type="predicted"/>
<keyword evidence="3" id="KW-1185">Reference proteome</keyword>
<feature type="compositionally biased region" description="Polar residues" evidence="1">
    <location>
        <begin position="556"/>
        <end position="569"/>
    </location>
</feature>
<feature type="compositionally biased region" description="Basic and acidic residues" evidence="1">
    <location>
        <begin position="258"/>
        <end position="276"/>
    </location>
</feature>
<protein>
    <submittedName>
        <fullName evidence="2">Uncharacterized protein</fullName>
    </submittedName>
</protein>
<feature type="compositionally biased region" description="Low complexity" evidence="1">
    <location>
        <begin position="1086"/>
        <end position="1098"/>
    </location>
</feature>
<feature type="region of interest" description="Disordered" evidence="1">
    <location>
        <begin position="1142"/>
        <end position="1168"/>
    </location>
</feature>
<evidence type="ECO:0000256" key="1">
    <source>
        <dbReference type="SAM" id="MobiDB-lite"/>
    </source>
</evidence>
<gene>
    <name evidence="2" type="ORF">ADUPG1_000287</name>
</gene>
<feature type="compositionally biased region" description="Polar residues" evidence="1">
    <location>
        <begin position="1071"/>
        <end position="1085"/>
    </location>
</feature>
<feature type="compositionally biased region" description="Basic and acidic residues" evidence="1">
    <location>
        <begin position="830"/>
        <end position="846"/>
    </location>
</feature>
<dbReference type="Proteomes" id="UP001057375">
    <property type="component" value="Unassembled WGS sequence"/>
</dbReference>
<feature type="compositionally biased region" description="Basic and acidic residues" evidence="1">
    <location>
        <begin position="575"/>
        <end position="587"/>
    </location>
</feature>
<comment type="caution">
    <text evidence="2">The sequence shown here is derived from an EMBL/GenBank/DDBJ whole genome shotgun (WGS) entry which is preliminary data.</text>
</comment>
<feature type="compositionally biased region" description="Basic and acidic residues" evidence="1">
    <location>
        <begin position="312"/>
        <end position="321"/>
    </location>
</feature>
<evidence type="ECO:0000313" key="3">
    <source>
        <dbReference type="Proteomes" id="UP001057375"/>
    </source>
</evidence>
<feature type="compositionally biased region" description="Polar residues" evidence="1">
    <location>
        <begin position="204"/>
        <end position="221"/>
    </location>
</feature>
<feature type="compositionally biased region" description="Basic and acidic residues" evidence="1">
    <location>
        <begin position="754"/>
        <end position="789"/>
    </location>
</feature>
<reference evidence="2" key="1">
    <citation type="submission" date="2022-03" db="EMBL/GenBank/DDBJ databases">
        <title>Draft genome sequence of Aduncisulcus paluster, a free-living microaerophilic Fornicata.</title>
        <authorList>
            <person name="Yuyama I."/>
            <person name="Kume K."/>
            <person name="Tamura T."/>
            <person name="Inagaki Y."/>
            <person name="Hashimoto T."/>
        </authorList>
    </citation>
    <scope>NUCLEOTIDE SEQUENCE</scope>
    <source>
        <strain evidence="2">NY0171</strain>
    </source>
</reference>
<organism evidence="2 3">
    <name type="scientific">Aduncisulcus paluster</name>
    <dbReference type="NCBI Taxonomy" id="2918883"/>
    <lineage>
        <taxon>Eukaryota</taxon>
        <taxon>Metamonada</taxon>
        <taxon>Carpediemonas-like organisms</taxon>
        <taxon>Aduncisulcus</taxon>
    </lineage>
</organism>
<feature type="region of interest" description="Disordered" evidence="1">
    <location>
        <begin position="944"/>
        <end position="965"/>
    </location>
</feature>
<feature type="region of interest" description="Disordered" evidence="1">
    <location>
        <begin position="429"/>
        <end position="465"/>
    </location>
</feature>
<feature type="region of interest" description="Disordered" evidence="1">
    <location>
        <begin position="548"/>
        <end position="587"/>
    </location>
</feature>
<feature type="region of interest" description="Disordered" evidence="1">
    <location>
        <begin position="616"/>
        <end position="672"/>
    </location>
</feature>
<accession>A0ABQ5K5R2</accession>
<feature type="region of interest" description="Disordered" evidence="1">
    <location>
        <begin position="1047"/>
        <end position="1123"/>
    </location>
</feature>
<feature type="compositionally biased region" description="Basic and acidic residues" evidence="1">
    <location>
        <begin position="229"/>
        <end position="250"/>
    </location>
</feature>
<sequence>MNFQFQIYCPDDGTNFSEFMEMLETVIGKNCQFSFMHNQNISSISFYRVDNFTARKLSTSTKYTPCQFSKNPHGAIFLCETENHLEFLTSLLDNQYIRDIQVILFIILDNPSETDGLSSRISTSRILKLRKLSLPRRTDIKTFSVDLSGETASSSIIEIKKYVKSRILSIIDEDVAGGSPIPEYSAEDDDNGSGMVSDEIKTVPFSQVGPQKSPSIPTSGKLSLPKSPRTKDILLQKDQSRGEIGQRIESPHSPSVRQDIRASRESIDLSHGRVCDKEDDETEESSKFEPQEQVIDEIISKSPCGRPSSRPYVERQRRSQEERMRKQLEQSWVKRWKKHKHREFLETLHNPEMQNVSFDGPKDSHVFWRHTMSSEIRNEAIKQENKWRSERGVVFPSMSQSMVLEWNYLARSSLMRQWDEEERIIRDKEVQKDLESGSVPKESTPTIVRSSPQLYQPPQASPQKWGEDTVTLQAGCVGYDMKRKLSDSELARRHQENMKDPHYRRLVRLKEERLKASEKEKKEAQQYRQKRLIDMGYGPYISPSLFISGQEDDDLSPSSGRNLSFTATNGGSGCEDQHGKQHLKRVDSSIRVGGSVLQMTSSRDDLNLDLHASHSSLLSSHRHSSEQKGPRHGKKKRDSEAEGRKVICEIKQEDHEEEKHHELTSTSERVEIEEPKYLPSDVHQRHGSSFDDKADISLHVHSKILGEPLKYSADSSHIHIGVSSQAPSDEISTQLSQMSKIIEEQKKRIARLEEEEKKRVSEQREVHGISEDTKSIDVKKEKEGEKGEIEQELSQQTTSEKKGDINSTGDTSEKVPPVVRDGDVVNNESVRSEISREEVRKTEIAGKDQPQTDATTRQQQEYLTLRLALAQLLSSLQPSLSTLPQQQQSIGLLGPASAALQTSSFPAPPLASLPLPSSISPSTMTALLQQQRIAQLQLDLRAQQERERKEREREERERERDRLERHQERMERNTVLMMRNMNGITQQMYGTTGHVSPSHLQSSASGGYPVMTPQSGPRKSFLQRDESVTMAEFGCVDTGSVLQRSHEHVPRHSFSSLKRSSRRGSEIYERNASTETAHSLVSTGVPQSSSQTFMSSPSKVPPPLKKKSMSSSIVDGSPTPALTPFAKRRALKTVNVVTVEKKLETTGEDHELSVPIESSRDDSSSHFE</sequence>
<feature type="region of interest" description="Disordered" evidence="1">
    <location>
        <begin position="754"/>
        <end position="857"/>
    </location>
</feature>
<feature type="region of interest" description="Disordered" evidence="1">
    <location>
        <begin position="203"/>
        <end position="321"/>
    </location>
</feature>
<feature type="compositionally biased region" description="Basic and acidic residues" evidence="1">
    <location>
        <begin position="637"/>
        <end position="672"/>
    </location>
</feature>
<evidence type="ECO:0000313" key="2">
    <source>
        <dbReference type="EMBL" id="GKT27924.1"/>
    </source>
</evidence>